<name>A0A917Q2F6_9BACI</name>
<protein>
    <recommendedName>
        <fullName evidence="3">Spore germination protein GerPE</fullName>
    </recommendedName>
</protein>
<proteinExistence type="predicted"/>
<dbReference type="InterPro" id="IPR024496">
    <property type="entry name" value="Spore_germ_GerPE"/>
</dbReference>
<comment type="caution">
    <text evidence="1">The sequence shown here is derived from an EMBL/GenBank/DDBJ whole genome shotgun (WGS) entry which is preliminary data.</text>
</comment>
<dbReference type="Proteomes" id="UP000658382">
    <property type="component" value="Unassembled WGS sequence"/>
</dbReference>
<sequence>MASADYVSLNGLTFSSIFNIGDTGHVRSTSRGIALQKEGARFKSDTNIDFNDYSLFNRNMILPETITPVQKETIHHSDTIRVQTLDIIGISEAALFQIGNLEQAYCESRIKHFRRYSRS</sequence>
<evidence type="ECO:0000313" key="2">
    <source>
        <dbReference type="Proteomes" id="UP000658382"/>
    </source>
</evidence>
<reference evidence="1" key="2">
    <citation type="submission" date="2020-09" db="EMBL/GenBank/DDBJ databases">
        <authorList>
            <person name="Sun Q."/>
            <person name="Ohkuma M."/>
        </authorList>
    </citation>
    <scope>NUCLEOTIDE SEQUENCE</scope>
    <source>
        <strain evidence="1">JCM 12580</strain>
    </source>
</reference>
<organism evidence="1 2">
    <name type="scientific">Lentibacillus kapialis</name>
    <dbReference type="NCBI Taxonomy" id="340214"/>
    <lineage>
        <taxon>Bacteria</taxon>
        <taxon>Bacillati</taxon>
        <taxon>Bacillota</taxon>
        <taxon>Bacilli</taxon>
        <taxon>Bacillales</taxon>
        <taxon>Bacillaceae</taxon>
        <taxon>Lentibacillus</taxon>
    </lineage>
</organism>
<reference evidence="1" key="1">
    <citation type="journal article" date="2014" name="Int. J. Syst. Evol. Microbiol.">
        <title>Complete genome sequence of Corynebacterium casei LMG S-19264T (=DSM 44701T), isolated from a smear-ripened cheese.</title>
        <authorList>
            <consortium name="US DOE Joint Genome Institute (JGI-PGF)"/>
            <person name="Walter F."/>
            <person name="Albersmeier A."/>
            <person name="Kalinowski J."/>
            <person name="Ruckert C."/>
        </authorList>
    </citation>
    <scope>NUCLEOTIDE SEQUENCE</scope>
    <source>
        <strain evidence="1">JCM 12580</strain>
    </source>
</reference>
<evidence type="ECO:0008006" key="3">
    <source>
        <dbReference type="Google" id="ProtNLM"/>
    </source>
</evidence>
<accession>A0A917Q2F6</accession>
<keyword evidence="2" id="KW-1185">Reference proteome</keyword>
<evidence type="ECO:0000313" key="1">
    <source>
        <dbReference type="EMBL" id="GGK07252.1"/>
    </source>
</evidence>
<dbReference type="EMBL" id="BMNQ01000072">
    <property type="protein sequence ID" value="GGK07252.1"/>
    <property type="molecule type" value="Genomic_DNA"/>
</dbReference>
<gene>
    <name evidence="1" type="ORF">GCM10007063_32180</name>
</gene>
<dbReference type="Pfam" id="PF10970">
    <property type="entry name" value="GerPE"/>
    <property type="match status" value="1"/>
</dbReference>
<dbReference type="AlphaFoldDB" id="A0A917Q2F6"/>